<organism evidence="2 3">
    <name type="scientific">Sharpea azabuensis</name>
    <dbReference type="NCBI Taxonomy" id="322505"/>
    <lineage>
        <taxon>Bacteria</taxon>
        <taxon>Bacillati</taxon>
        <taxon>Bacillota</taxon>
        <taxon>Erysipelotrichia</taxon>
        <taxon>Erysipelotrichales</taxon>
        <taxon>Coprobacillaceae</taxon>
        <taxon>Sharpea</taxon>
    </lineage>
</organism>
<accession>A0A1H6WTD5</accession>
<dbReference type="PANTHER" id="PTHR22916">
    <property type="entry name" value="GLYCOSYLTRANSFERASE"/>
    <property type="match status" value="1"/>
</dbReference>
<dbReference type="AlphaFoldDB" id="A0A1H6WTD5"/>
<keyword evidence="3" id="KW-1185">Reference proteome</keyword>
<gene>
    <name evidence="2" type="ORF">SAMN04487834_10733</name>
</gene>
<dbReference type="SUPFAM" id="SSF53448">
    <property type="entry name" value="Nucleotide-diphospho-sugar transferases"/>
    <property type="match status" value="1"/>
</dbReference>
<dbReference type="Gene3D" id="3.90.550.10">
    <property type="entry name" value="Spore Coat Polysaccharide Biosynthesis Protein SpsA, Chain A"/>
    <property type="match status" value="1"/>
</dbReference>
<sequence>MAKISVLMATYKERKEHLSIAIESILNQTFKDFEFIIILDNPENLEHIDLIKEYQRKDDRIKFYINEKNMGLPKTLNKGIQLASGQYLCRMDADDMSESNRLENQLDYLCSNGYDLIGGLSTMIDEDGNMIYKIKSVPTDFNKIKKALKYNQVISHPTWFGKIEVFKSLNGYRLIPLCEDYDFTLRAVLKGYKVSNLNINVLNYRMTKNSVSRSNLYEQYLYMRYITNQYSDGKVADLSLAGQYVNQHKNKRKSNAYLRSNMYFNEMLNKLELKQYGKFCILGIKLIFSSKDYLKKIYRLLRVSMYS</sequence>
<evidence type="ECO:0000313" key="2">
    <source>
        <dbReference type="EMBL" id="SEJ20103.1"/>
    </source>
</evidence>
<name>A0A1H6WTD5_9FIRM</name>
<proteinExistence type="predicted"/>
<evidence type="ECO:0000313" key="3">
    <source>
        <dbReference type="Proteomes" id="UP000183028"/>
    </source>
</evidence>
<protein>
    <submittedName>
        <fullName evidence="2">Glycosyl transferase family 2</fullName>
    </submittedName>
</protein>
<evidence type="ECO:0000259" key="1">
    <source>
        <dbReference type="Pfam" id="PF00535"/>
    </source>
</evidence>
<dbReference type="EMBL" id="FNYK01000073">
    <property type="protein sequence ID" value="SEJ20103.1"/>
    <property type="molecule type" value="Genomic_DNA"/>
</dbReference>
<dbReference type="InterPro" id="IPR001173">
    <property type="entry name" value="Glyco_trans_2-like"/>
</dbReference>
<keyword evidence="2" id="KW-0808">Transferase</keyword>
<dbReference type="OrthoDB" id="9815829at2"/>
<dbReference type="Proteomes" id="UP000183028">
    <property type="component" value="Unassembled WGS sequence"/>
</dbReference>
<dbReference type="PANTHER" id="PTHR22916:SF69">
    <property type="entry name" value="BIFUNCTIONAL GLYCOSYLTRANSFERASE PGTA"/>
    <property type="match status" value="1"/>
</dbReference>
<dbReference type="Pfam" id="PF00535">
    <property type="entry name" value="Glycos_transf_2"/>
    <property type="match status" value="1"/>
</dbReference>
<dbReference type="GO" id="GO:0008417">
    <property type="term" value="F:fucosyltransferase activity"/>
    <property type="evidence" value="ECO:0007669"/>
    <property type="project" value="TreeGrafter"/>
</dbReference>
<dbReference type="eggNOG" id="COG1215">
    <property type="taxonomic scope" value="Bacteria"/>
</dbReference>
<feature type="domain" description="Glycosyltransferase 2-like" evidence="1">
    <location>
        <begin position="5"/>
        <end position="152"/>
    </location>
</feature>
<reference evidence="3" key="1">
    <citation type="submission" date="2016-10" db="EMBL/GenBank/DDBJ databases">
        <authorList>
            <person name="Varghese N."/>
            <person name="Submissions S."/>
        </authorList>
    </citation>
    <scope>NUCLEOTIDE SEQUENCE [LARGE SCALE GENOMIC DNA]</scope>
    <source>
        <strain evidence="3">DSM 20406</strain>
    </source>
</reference>
<dbReference type="RefSeq" id="WP_074732719.1">
    <property type="nucleotide sequence ID" value="NZ_FNYK01000073.1"/>
</dbReference>
<dbReference type="InterPro" id="IPR029044">
    <property type="entry name" value="Nucleotide-diphossugar_trans"/>
</dbReference>